<feature type="chain" id="PRO_5045207522" description="Chitin-binding type-3 domain-containing protein" evidence="2">
    <location>
        <begin position="21"/>
        <end position="295"/>
    </location>
</feature>
<dbReference type="Gene3D" id="2.10.10.20">
    <property type="entry name" value="Carbohydrate-binding module superfamily 5/12"/>
    <property type="match status" value="2"/>
</dbReference>
<proteinExistence type="predicted"/>
<dbReference type="CDD" id="cd12215">
    <property type="entry name" value="ChiC_BD"/>
    <property type="match status" value="2"/>
</dbReference>
<comment type="caution">
    <text evidence="4">The sequence shown here is derived from an EMBL/GenBank/DDBJ whole genome shotgun (WGS) entry which is preliminary data.</text>
</comment>
<evidence type="ECO:0000259" key="3">
    <source>
        <dbReference type="SMART" id="SM00495"/>
    </source>
</evidence>
<protein>
    <recommendedName>
        <fullName evidence="3">Chitin-binding type-3 domain-containing protein</fullName>
    </recommendedName>
</protein>
<feature type="signal peptide" evidence="2">
    <location>
        <begin position="1"/>
        <end position="20"/>
    </location>
</feature>
<name>A0ABS8WAY2_9GAMM</name>
<accession>A0ABS8WAY2</accession>
<dbReference type="RefSeq" id="WP_233052416.1">
    <property type="nucleotide sequence ID" value="NZ_JAIMJA010000007.1"/>
</dbReference>
<evidence type="ECO:0000256" key="1">
    <source>
        <dbReference type="ARBA" id="ARBA00022801"/>
    </source>
</evidence>
<dbReference type="Pfam" id="PF02839">
    <property type="entry name" value="CBM_5_12"/>
    <property type="match status" value="2"/>
</dbReference>
<evidence type="ECO:0000313" key="5">
    <source>
        <dbReference type="Proteomes" id="UP001201273"/>
    </source>
</evidence>
<keyword evidence="2" id="KW-0732">Signal</keyword>
<keyword evidence="1" id="KW-0378">Hydrolase</keyword>
<reference evidence="4 5" key="1">
    <citation type="journal article" date="2022" name="Environ. Microbiol. Rep.">
        <title>Eco-phylogenetic analyses reveal divergent evolution of vitamin B12 metabolism in the marine bacterial family 'Psychromonadaceae'.</title>
        <authorList>
            <person name="Jin X."/>
            <person name="Yang Y."/>
            <person name="Cao H."/>
            <person name="Gao B."/>
            <person name="Zhao Z."/>
        </authorList>
    </citation>
    <scope>NUCLEOTIDE SEQUENCE [LARGE SCALE GENOMIC DNA]</scope>
    <source>
        <strain evidence="4 5">MKS20</strain>
    </source>
</reference>
<sequence>MKTLLSTAVLAALAAGQAQATCTLFPETLFNNTHAQLVVETPVVDLTAPPWLPDQVYQAGDSVQHQLVNYQARWWTQNEEPGPSWVSWQKIMQQNAVWDATAVYKQGDTVLFEGVIYQAEYWNQQTTPGASGAWSHHPVTQKMRSAFFIRSGYSCARPPSDFGGNYWEVSGSNSLKMMPIITDEVIFDYVIIERDEEISSEPIRASIGGVSCEGQMACNALLDGVAKQVDYYNGYSYSYTESHGSKEPTPEPTPLPVNPALASSAFELVNAENQKRPDVVVKFCNQQHVCLPISF</sequence>
<dbReference type="SMART" id="SM00495">
    <property type="entry name" value="ChtBD3"/>
    <property type="match status" value="2"/>
</dbReference>
<dbReference type="InterPro" id="IPR003610">
    <property type="entry name" value="CBM5/12"/>
</dbReference>
<dbReference type="InterPro" id="IPR036573">
    <property type="entry name" value="CBM_sf_5/12"/>
</dbReference>
<feature type="domain" description="Chitin-binding type-3" evidence="3">
    <location>
        <begin position="48"/>
        <end position="91"/>
    </location>
</feature>
<gene>
    <name evidence="4" type="ORF">K6Y31_08770</name>
</gene>
<evidence type="ECO:0000256" key="2">
    <source>
        <dbReference type="SAM" id="SignalP"/>
    </source>
</evidence>
<evidence type="ECO:0000313" key="4">
    <source>
        <dbReference type="EMBL" id="MCE2594906.1"/>
    </source>
</evidence>
<dbReference type="EMBL" id="JAIMJA010000007">
    <property type="protein sequence ID" value="MCE2594906.1"/>
    <property type="molecule type" value="Genomic_DNA"/>
</dbReference>
<feature type="domain" description="Chitin-binding type-3" evidence="3">
    <location>
        <begin position="95"/>
        <end position="137"/>
    </location>
</feature>
<dbReference type="Proteomes" id="UP001201273">
    <property type="component" value="Unassembled WGS sequence"/>
</dbReference>
<organism evidence="4 5">
    <name type="scientific">Motilimonas cestriensis</name>
    <dbReference type="NCBI Taxonomy" id="2742685"/>
    <lineage>
        <taxon>Bacteria</taxon>
        <taxon>Pseudomonadati</taxon>
        <taxon>Pseudomonadota</taxon>
        <taxon>Gammaproteobacteria</taxon>
        <taxon>Alteromonadales</taxon>
        <taxon>Alteromonadales genera incertae sedis</taxon>
        <taxon>Motilimonas</taxon>
    </lineage>
</organism>
<keyword evidence="5" id="KW-1185">Reference proteome</keyword>
<dbReference type="SUPFAM" id="SSF51055">
    <property type="entry name" value="Carbohydrate binding domain"/>
    <property type="match status" value="2"/>
</dbReference>